<keyword evidence="9" id="KW-0175">Coiled coil</keyword>
<feature type="transmembrane region" description="Helical" evidence="10">
    <location>
        <begin position="398"/>
        <end position="421"/>
    </location>
</feature>
<dbReference type="PANTHER" id="PTHR32063">
    <property type="match status" value="1"/>
</dbReference>
<comment type="caution">
    <text evidence="11">The sequence shown here is derived from an EMBL/GenBank/DDBJ whole genome shotgun (WGS) entry which is preliminary data.</text>
</comment>
<dbReference type="RefSeq" id="WP_166690701.1">
    <property type="nucleotide sequence ID" value="NZ_WAEL01000001.1"/>
</dbReference>
<keyword evidence="6 10" id="KW-0812">Transmembrane</keyword>
<evidence type="ECO:0000256" key="9">
    <source>
        <dbReference type="SAM" id="Coils"/>
    </source>
</evidence>
<dbReference type="SUPFAM" id="SSF82866">
    <property type="entry name" value="Multidrug efflux transporter AcrB transmembrane domain"/>
    <property type="match status" value="2"/>
</dbReference>
<feature type="transmembrane region" description="Helical" evidence="10">
    <location>
        <begin position="891"/>
        <end position="910"/>
    </location>
</feature>
<dbReference type="PRINTS" id="PR00702">
    <property type="entry name" value="ACRIFLAVINRP"/>
</dbReference>
<dbReference type="Gene3D" id="3.30.70.1440">
    <property type="entry name" value="Multidrug efflux transporter AcrB pore domain"/>
    <property type="match status" value="1"/>
</dbReference>
<protein>
    <submittedName>
        <fullName evidence="11">CusA/CzcA family heavy metal efflux RND transporter</fullName>
    </submittedName>
</protein>
<keyword evidence="5" id="KW-1003">Cell membrane</keyword>
<feature type="transmembrane region" description="Helical" evidence="10">
    <location>
        <begin position="989"/>
        <end position="1010"/>
    </location>
</feature>
<gene>
    <name evidence="11" type="ORF">F7231_01900</name>
</gene>
<dbReference type="InterPro" id="IPR001036">
    <property type="entry name" value="Acrflvin-R"/>
</dbReference>
<dbReference type="InterPro" id="IPR003423">
    <property type="entry name" value="OMP_efflux"/>
</dbReference>
<organism evidence="11 12">
    <name type="scientific">Fibrivirga algicola</name>
    <dbReference type="NCBI Taxonomy" id="2950420"/>
    <lineage>
        <taxon>Bacteria</taxon>
        <taxon>Pseudomonadati</taxon>
        <taxon>Bacteroidota</taxon>
        <taxon>Cytophagia</taxon>
        <taxon>Cytophagales</taxon>
        <taxon>Spirosomataceae</taxon>
        <taxon>Fibrivirga</taxon>
    </lineage>
</organism>
<evidence type="ECO:0000256" key="10">
    <source>
        <dbReference type="SAM" id="Phobius"/>
    </source>
</evidence>
<comment type="similarity">
    <text evidence="2">Belongs to the outer membrane factor (OMF) (TC 1.B.17) family.</text>
</comment>
<feature type="transmembrane region" description="Helical" evidence="10">
    <location>
        <begin position="1068"/>
        <end position="1086"/>
    </location>
</feature>
<dbReference type="InterPro" id="IPR027463">
    <property type="entry name" value="AcrB_DN_DC_subdom"/>
</dbReference>
<proteinExistence type="inferred from homology"/>
<feature type="transmembrane region" description="Helical" evidence="10">
    <location>
        <begin position="372"/>
        <end position="392"/>
    </location>
</feature>
<accession>A0ABX0QAB9</accession>
<keyword evidence="7 10" id="KW-1133">Transmembrane helix</keyword>
<evidence type="ECO:0000313" key="12">
    <source>
        <dbReference type="Proteomes" id="UP000606008"/>
    </source>
</evidence>
<dbReference type="Gene3D" id="1.20.1600.10">
    <property type="entry name" value="Outer membrane efflux proteins (OEP)"/>
    <property type="match status" value="1"/>
</dbReference>
<feature type="transmembrane region" description="Helical" evidence="10">
    <location>
        <begin position="1022"/>
        <end position="1047"/>
    </location>
</feature>
<reference evidence="11" key="1">
    <citation type="submission" date="2024-05" db="EMBL/GenBank/DDBJ databases">
        <authorList>
            <person name="Jung D.-H."/>
        </authorList>
    </citation>
    <scope>NUCLEOTIDE SEQUENCE</scope>
    <source>
        <strain evidence="11">JA-25</strain>
    </source>
</reference>
<comment type="subcellular location">
    <subcellularLocation>
        <location evidence="1">Cell membrane</location>
        <topology evidence="1">Multi-pass membrane protein</topology>
    </subcellularLocation>
</comment>
<name>A0ABX0QAB9_9BACT</name>
<dbReference type="EMBL" id="WAEL01000001">
    <property type="protein sequence ID" value="NID08914.1"/>
    <property type="molecule type" value="Genomic_DNA"/>
</dbReference>
<keyword evidence="12" id="KW-1185">Reference proteome</keyword>
<dbReference type="Pfam" id="PF00873">
    <property type="entry name" value="ACR_tran"/>
    <property type="match status" value="1"/>
</dbReference>
<dbReference type="Pfam" id="PF02321">
    <property type="entry name" value="OEP"/>
    <property type="match status" value="1"/>
</dbReference>
<feature type="transmembrane region" description="Helical" evidence="10">
    <location>
        <begin position="917"/>
        <end position="936"/>
    </location>
</feature>
<keyword evidence="4" id="KW-0813">Transport</keyword>
<feature type="transmembrane region" description="Helical" evidence="10">
    <location>
        <begin position="498"/>
        <end position="521"/>
    </location>
</feature>
<feature type="transmembrane region" description="Helical" evidence="10">
    <location>
        <begin position="942"/>
        <end position="968"/>
    </location>
</feature>
<dbReference type="Gene3D" id="1.20.1640.10">
    <property type="entry name" value="Multidrug efflux transporter AcrB transmembrane domain"/>
    <property type="match status" value="2"/>
</dbReference>
<evidence type="ECO:0000256" key="7">
    <source>
        <dbReference type="ARBA" id="ARBA00022989"/>
    </source>
</evidence>
<evidence type="ECO:0000256" key="8">
    <source>
        <dbReference type="ARBA" id="ARBA00023136"/>
    </source>
</evidence>
<dbReference type="InterPro" id="IPR004763">
    <property type="entry name" value="CusA-like"/>
</dbReference>
<feature type="transmembrane region" description="Helical" evidence="10">
    <location>
        <begin position="551"/>
        <end position="572"/>
    </location>
</feature>
<evidence type="ECO:0000256" key="5">
    <source>
        <dbReference type="ARBA" id="ARBA00022475"/>
    </source>
</evidence>
<keyword evidence="8 10" id="KW-0472">Membrane</keyword>
<feature type="transmembrane region" description="Helical" evidence="10">
    <location>
        <begin position="466"/>
        <end position="486"/>
    </location>
</feature>
<evidence type="ECO:0000256" key="3">
    <source>
        <dbReference type="ARBA" id="ARBA00010942"/>
    </source>
</evidence>
<dbReference type="Gene3D" id="3.30.70.1430">
    <property type="entry name" value="Multidrug efflux transporter AcrB pore domain"/>
    <property type="match status" value="2"/>
</dbReference>
<evidence type="ECO:0000256" key="1">
    <source>
        <dbReference type="ARBA" id="ARBA00004651"/>
    </source>
</evidence>
<dbReference type="Gene3D" id="3.30.2090.10">
    <property type="entry name" value="Multidrug efflux transporter AcrB TolC docking domain, DN and DC subdomains"/>
    <property type="match status" value="2"/>
</dbReference>
<dbReference type="Gene3D" id="3.30.70.1320">
    <property type="entry name" value="Multidrug efflux transporter AcrB pore domain like"/>
    <property type="match status" value="1"/>
</dbReference>
<evidence type="ECO:0000256" key="6">
    <source>
        <dbReference type="ARBA" id="ARBA00022692"/>
    </source>
</evidence>
<evidence type="ECO:0000256" key="4">
    <source>
        <dbReference type="ARBA" id="ARBA00022448"/>
    </source>
</evidence>
<comment type="similarity">
    <text evidence="3">Belongs to the resistance-nodulation-cell division (RND) (TC 2.A.6) family.</text>
</comment>
<dbReference type="Proteomes" id="UP000606008">
    <property type="component" value="Unassembled WGS sequence"/>
</dbReference>
<dbReference type="NCBIfam" id="TIGR00914">
    <property type="entry name" value="2A0601"/>
    <property type="match status" value="1"/>
</dbReference>
<dbReference type="PANTHER" id="PTHR32063:SF24">
    <property type="entry name" value="CATION EFFLUX SYSTEM (ACRB_ACRD_ACRF FAMILY)"/>
    <property type="match status" value="1"/>
</dbReference>
<feature type="transmembrane region" description="Helical" evidence="10">
    <location>
        <begin position="349"/>
        <end position="365"/>
    </location>
</feature>
<evidence type="ECO:0000256" key="2">
    <source>
        <dbReference type="ARBA" id="ARBA00007613"/>
    </source>
</evidence>
<feature type="coiled-coil region" evidence="9">
    <location>
        <begin position="1235"/>
        <end position="1262"/>
    </location>
</feature>
<dbReference type="SUPFAM" id="SSF82693">
    <property type="entry name" value="Multidrug efflux transporter AcrB pore domain, PN1, PN2, PC1 and PC2 subdomains"/>
    <property type="match status" value="3"/>
</dbReference>
<sequence length="1487" mass="162543">MLNAIIKFSIENKLIIGLLTLALVMWGSWSATQLPIDAVPDITNNQVQVITSSPSLAAEDIERLVTFPIEVGLSSIPNITELRSFSRFGLSIVTVVFTDATDVYWARQQIAERLQTIAGEIPPGVGTPHMAPVTTGLGEIFQYTVVAKKGYESRYSLADLRTIQDWTIRRRLLGTPGVADVSGFGGLMKQYEIAIDPDRLRSVGITIQDLFRSLQQNNQNTGGAYIDKKPNAYFIRSDGLIGSPDDIANIVVQSGNEGSATGVPIRVRDVATVRIGSAVRYGAVTRNGQGETVGALVMMIKGENSSAVIKRVKTAIADIQKTLPEGVAIVPFLDRTKMVNSAIGTVERNLMEGALIVIFVLVLLLGNFRAGFVVASVIPLALLFAVSMMNLFGVSGNLMSLGAIDFGLIVDGAVIIVEATLHHLHLRKSERVSERHPTDATNADVLTQQEMDEEVFGAASRIRSSAAFGEIIILIVYLPILALSGIEGKMFRPMALTVAFAILGAFILSLTYVPMISALFLSKKVVHKESFSDKLMQRIFRVYEPVLIRSLQYRALILGAAMLLLVAALVAFSQMGGEFIPQLDEGDFAVDTRTLTGSSLSETVDATLKGERILLKFPEVEQVVAKIGSGEIPTDPMPIEAADMMVILKPKDQWTSATTRDELAEKMAEALSVVPGVTFGFQQPVQMRFNELMTGARQDVALKIYGEDLNELERLAGIVGGLIRKTNGAADLYVEQVAGLAQILIKLNRDAIAKYGLNVADVNQTINTAFAGQSAGLVFEGEKRFDLVLRLAEDKRQSIDDIRNVYVSTPSGEQIPLGQIAQVSMEQAPNQIQRDQTRRRITVGFNVRGRDVESIVAELQQKVGQQVKLPAGYSITYGGAFQNLVDAKQRLSIAVPVALGLIFALLFFTFNSIRQSLMIFMAIPLAAIGGVFALLLRGMPFSISAGVGFIALFGVAVLNGIVLIAEFNRLRHEEGLTDMIEIIRKGAEIRLRPVVMTALVASFGFIPMALSNSAGAEVQKPLATVVIGGLLTATLLTLIVLPILYSLIERKTVEQEARQKNKRATTPILNAVVLLLLGTSAGWAQVAPLQTLTLDQALERAGSRNAQLQLANLNVTQQQALRRTAYDAGRLSATVLLGQYNSRRFDNNLTVSHTIPNPVLMRRLADLNDQTVAGRQAAVAVAQNDLRYQVKAAYYELNYLHQRRRLYLQQDTLLSEFVQAANLRFKTGETGSLEKATAESQLADQRVRLAQLEAELVAARTRLKTLLFSPDALDITDQALPKLMLPYATDSLHYAQASSGALERHPQVRQLQQQVRVAEQTRSVEQARLRPDFLVGLFSQTLIGNQLIDGQELYFGAGHRFMGGQLGVTIPLLGKAQKARIEAARVGEQVAQTELQTGQFALNQQLQQAVGQYDQYRTALAYYEQNGLTQAQLIQTNARRSFRGGDIGYVEFSLALQQALTIRSSYLDLLNQHNQSILYITYLLGNP</sequence>
<evidence type="ECO:0000313" key="11">
    <source>
        <dbReference type="EMBL" id="NID08914.1"/>
    </source>
</evidence>
<dbReference type="SUPFAM" id="SSF82714">
    <property type="entry name" value="Multidrug efflux transporter AcrB TolC docking domain, DN and DC subdomains"/>
    <property type="match status" value="2"/>
</dbReference>
<dbReference type="SUPFAM" id="SSF56954">
    <property type="entry name" value="Outer membrane efflux proteins (OEP)"/>
    <property type="match status" value="1"/>
</dbReference>